<dbReference type="RefSeq" id="WP_249293727.1">
    <property type="nucleotide sequence ID" value="NZ_JACRSV010000001.1"/>
</dbReference>
<dbReference type="PANTHER" id="PTHR43390">
    <property type="entry name" value="SIGNAL PEPTIDASE I"/>
    <property type="match status" value="1"/>
</dbReference>
<dbReference type="GO" id="GO:0005886">
    <property type="term" value="C:plasma membrane"/>
    <property type="evidence" value="ECO:0007669"/>
    <property type="project" value="UniProtKB-SubCell"/>
</dbReference>
<feature type="domain" description="Peptidase S26" evidence="9">
    <location>
        <begin position="33"/>
        <end position="190"/>
    </location>
</feature>
<keyword evidence="5 8" id="KW-0645">Protease</keyword>
<dbReference type="PANTHER" id="PTHR43390:SF1">
    <property type="entry name" value="CHLOROPLAST PROCESSING PEPTIDASE"/>
    <property type="match status" value="1"/>
</dbReference>
<dbReference type="GO" id="GO:0004252">
    <property type="term" value="F:serine-type endopeptidase activity"/>
    <property type="evidence" value="ECO:0007669"/>
    <property type="project" value="InterPro"/>
</dbReference>
<evidence type="ECO:0000256" key="4">
    <source>
        <dbReference type="ARBA" id="ARBA00013208"/>
    </source>
</evidence>
<organism evidence="10 11">
    <name type="scientific">Fumia xinanensis</name>
    <dbReference type="NCBI Taxonomy" id="2763659"/>
    <lineage>
        <taxon>Bacteria</taxon>
        <taxon>Bacillati</taxon>
        <taxon>Bacillota</taxon>
        <taxon>Clostridia</taxon>
        <taxon>Eubacteriales</taxon>
        <taxon>Oscillospiraceae</taxon>
        <taxon>Fumia</taxon>
    </lineage>
</organism>
<feature type="active site" evidence="7">
    <location>
        <position position="103"/>
    </location>
</feature>
<accession>A0A926E026</accession>
<evidence type="ECO:0000256" key="5">
    <source>
        <dbReference type="ARBA" id="ARBA00022670"/>
    </source>
</evidence>
<dbReference type="SUPFAM" id="SSF51306">
    <property type="entry name" value="LexA/Signal peptidase"/>
    <property type="match status" value="1"/>
</dbReference>
<keyword evidence="8" id="KW-1133">Transmembrane helix</keyword>
<evidence type="ECO:0000256" key="1">
    <source>
        <dbReference type="ARBA" id="ARBA00000677"/>
    </source>
</evidence>
<dbReference type="InterPro" id="IPR019533">
    <property type="entry name" value="Peptidase_S26"/>
</dbReference>
<protein>
    <recommendedName>
        <fullName evidence="4 8">Signal peptidase I</fullName>
        <ecNumber evidence="4 8">3.4.21.89</ecNumber>
    </recommendedName>
</protein>
<dbReference type="Pfam" id="PF10502">
    <property type="entry name" value="Peptidase_S26"/>
    <property type="match status" value="1"/>
</dbReference>
<reference evidence="10" key="1">
    <citation type="submission" date="2020-08" db="EMBL/GenBank/DDBJ databases">
        <title>Genome public.</title>
        <authorList>
            <person name="Liu C."/>
            <person name="Sun Q."/>
        </authorList>
    </citation>
    <scope>NUCLEOTIDE SEQUENCE</scope>
    <source>
        <strain evidence="10">NSJ-33</strain>
    </source>
</reference>
<dbReference type="GO" id="GO:0009003">
    <property type="term" value="F:signal peptidase activity"/>
    <property type="evidence" value="ECO:0007669"/>
    <property type="project" value="UniProtKB-EC"/>
</dbReference>
<evidence type="ECO:0000256" key="6">
    <source>
        <dbReference type="ARBA" id="ARBA00022801"/>
    </source>
</evidence>
<dbReference type="InterPro" id="IPR019756">
    <property type="entry name" value="Pept_S26A_signal_pept_1_Ser-AS"/>
</dbReference>
<evidence type="ECO:0000256" key="3">
    <source>
        <dbReference type="ARBA" id="ARBA00009370"/>
    </source>
</evidence>
<comment type="subcellular location">
    <subcellularLocation>
        <location evidence="2">Cell membrane</location>
        <topology evidence="2">Single-pass type II membrane protein</topology>
    </subcellularLocation>
    <subcellularLocation>
        <location evidence="8">Membrane</location>
        <topology evidence="8">Single-pass type II membrane protein</topology>
    </subcellularLocation>
</comment>
<evidence type="ECO:0000256" key="8">
    <source>
        <dbReference type="RuleBase" id="RU362042"/>
    </source>
</evidence>
<gene>
    <name evidence="10" type="primary">lepB</name>
    <name evidence="10" type="ORF">H8710_01980</name>
</gene>
<feature type="transmembrane region" description="Helical" evidence="8">
    <location>
        <begin position="35"/>
        <end position="54"/>
    </location>
</feature>
<keyword evidence="8" id="KW-0472">Membrane</keyword>
<dbReference type="NCBIfam" id="TIGR02227">
    <property type="entry name" value="sigpep_I_bact"/>
    <property type="match status" value="1"/>
</dbReference>
<evidence type="ECO:0000256" key="2">
    <source>
        <dbReference type="ARBA" id="ARBA00004401"/>
    </source>
</evidence>
<keyword evidence="11" id="KW-1185">Reference proteome</keyword>
<comment type="catalytic activity">
    <reaction evidence="1 8">
        <text>Cleavage of hydrophobic, N-terminal signal or leader sequences from secreted and periplasmic proteins.</text>
        <dbReference type="EC" id="3.4.21.89"/>
    </reaction>
</comment>
<feature type="active site" evidence="7">
    <location>
        <position position="63"/>
    </location>
</feature>
<evidence type="ECO:0000313" key="11">
    <source>
        <dbReference type="Proteomes" id="UP000610760"/>
    </source>
</evidence>
<dbReference type="InterPro" id="IPR036286">
    <property type="entry name" value="LexA/Signal_pep-like_sf"/>
</dbReference>
<dbReference type="InterPro" id="IPR000223">
    <property type="entry name" value="Pept_S26A_signal_pept_1"/>
</dbReference>
<sequence length="200" mass="22546">MAILMEEFNKISEENLPEKPSGAKTVNWKREVWDWAKSLLWAVLIVAVVFGFIIKPVEVKGFSMEPTLNNQDRLIVYKLMYTPKAGDVVILDENTGLDEALVKRVIATEGQTVSIDDQGYVKVDGVYIDEPYIAEPIAEDRRGDHEYPVEVPDDCVFVMGDNRNHSTDSRSLQVSFVPIDDVVGKVVFRILPLNKIGVIH</sequence>
<dbReference type="InterPro" id="IPR019758">
    <property type="entry name" value="Pept_S26A_signal_pept_1_CS"/>
</dbReference>
<dbReference type="EC" id="3.4.21.89" evidence="4 8"/>
<comment type="caution">
    <text evidence="10">The sequence shown here is derived from an EMBL/GenBank/DDBJ whole genome shotgun (WGS) entry which is preliminary data.</text>
</comment>
<evidence type="ECO:0000256" key="7">
    <source>
        <dbReference type="PIRSR" id="PIRSR600223-1"/>
    </source>
</evidence>
<proteinExistence type="inferred from homology"/>
<dbReference type="GO" id="GO:0006465">
    <property type="term" value="P:signal peptide processing"/>
    <property type="evidence" value="ECO:0007669"/>
    <property type="project" value="InterPro"/>
</dbReference>
<dbReference type="CDD" id="cd06530">
    <property type="entry name" value="S26_SPase_I"/>
    <property type="match status" value="1"/>
</dbReference>
<name>A0A926E026_9FIRM</name>
<comment type="similarity">
    <text evidence="3 8">Belongs to the peptidase S26 family.</text>
</comment>
<dbReference type="Proteomes" id="UP000610760">
    <property type="component" value="Unassembled WGS sequence"/>
</dbReference>
<keyword evidence="6 8" id="KW-0378">Hydrolase</keyword>
<dbReference type="AlphaFoldDB" id="A0A926E026"/>
<dbReference type="EMBL" id="JACRSV010000001">
    <property type="protein sequence ID" value="MBC8558831.1"/>
    <property type="molecule type" value="Genomic_DNA"/>
</dbReference>
<dbReference type="Gene3D" id="2.10.109.10">
    <property type="entry name" value="Umud Fragment, subunit A"/>
    <property type="match status" value="1"/>
</dbReference>
<keyword evidence="8" id="KW-0812">Transmembrane</keyword>
<dbReference type="PROSITE" id="PS00761">
    <property type="entry name" value="SPASE_I_3"/>
    <property type="match status" value="1"/>
</dbReference>
<evidence type="ECO:0000313" key="10">
    <source>
        <dbReference type="EMBL" id="MBC8558831.1"/>
    </source>
</evidence>
<evidence type="ECO:0000259" key="9">
    <source>
        <dbReference type="Pfam" id="PF10502"/>
    </source>
</evidence>
<dbReference type="PROSITE" id="PS00501">
    <property type="entry name" value="SPASE_I_1"/>
    <property type="match status" value="1"/>
</dbReference>
<dbReference type="PRINTS" id="PR00727">
    <property type="entry name" value="LEADERPTASE"/>
</dbReference>